<dbReference type="EMBL" id="CP012836">
    <property type="protein sequence ID" value="AMQ55472.1"/>
    <property type="molecule type" value="Genomic_DNA"/>
</dbReference>
<reference evidence="5 6" key="2">
    <citation type="journal article" date="2016" name="Genome Announc.">
        <title>Complete Genome Sequence of Algoriphagus sp. Strain M8-2, Isolated from a Brackish Lake.</title>
        <authorList>
            <person name="Muraguchi Y."/>
            <person name="Kushimoto K."/>
            <person name="Ohtsubo Y."/>
            <person name="Suzuki T."/>
            <person name="Dohra H."/>
            <person name="Kimbara K."/>
            <person name="Shintani M."/>
        </authorList>
    </citation>
    <scope>NUCLEOTIDE SEQUENCE [LARGE SCALE GENOMIC DNA]</scope>
    <source>
        <strain evidence="5 6">M8-2</strain>
    </source>
</reference>
<dbReference type="InterPro" id="IPR029479">
    <property type="entry name" value="Nitroreductase"/>
</dbReference>
<evidence type="ECO:0000256" key="3">
    <source>
        <dbReference type="ARBA" id="ARBA00023002"/>
    </source>
</evidence>
<organism evidence="5 6">
    <name type="scientific">Algoriphagus sanaruensis</name>
    <dbReference type="NCBI Taxonomy" id="1727163"/>
    <lineage>
        <taxon>Bacteria</taxon>
        <taxon>Pseudomonadati</taxon>
        <taxon>Bacteroidota</taxon>
        <taxon>Cytophagia</taxon>
        <taxon>Cytophagales</taxon>
        <taxon>Cyclobacteriaceae</taxon>
        <taxon>Algoriphagus</taxon>
    </lineage>
</organism>
<dbReference type="CDD" id="cd02144">
    <property type="entry name" value="iodotyrosine_dehalogenase"/>
    <property type="match status" value="1"/>
</dbReference>
<dbReference type="InterPro" id="IPR000415">
    <property type="entry name" value="Nitroreductase-like"/>
</dbReference>
<protein>
    <submittedName>
        <fullName evidence="5">Nitroreductase</fullName>
    </submittedName>
</protein>
<evidence type="ECO:0000256" key="1">
    <source>
        <dbReference type="ARBA" id="ARBA00022630"/>
    </source>
</evidence>
<dbReference type="PANTHER" id="PTHR23026:SF90">
    <property type="entry name" value="IODOTYROSINE DEIODINASE 1"/>
    <property type="match status" value="1"/>
</dbReference>
<dbReference type="InterPro" id="IPR050627">
    <property type="entry name" value="Nitroreductase/BluB"/>
</dbReference>
<feature type="domain" description="Nitroreductase" evidence="4">
    <location>
        <begin position="37"/>
        <end position="203"/>
    </location>
</feature>
<evidence type="ECO:0000313" key="5">
    <source>
        <dbReference type="EMBL" id="AMQ55472.1"/>
    </source>
</evidence>
<evidence type="ECO:0000313" key="6">
    <source>
        <dbReference type="Proteomes" id="UP000073816"/>
    </source>
</evidence>
<dbReference type="Proteomes" id="UP000073816">
    <property type="component" value="Chromosome"/>
</dbReference>
<keyword evidence="1" id="KW-0285">Flavoprotein</keyword>
<sequence>MEKKNIGGFSHIRYRSEQLNEQEMEKVSHEFFQKMNTRRTVREFDTKPIPEQILETIIKSAGTAPSGAHKQPWTFCLVSDPILKKQIREGAEEEEKISYSARMSEEWKNDLKPLATDWQKPFLEDAPYLIVVFKQVYGWEQGQKAQHYYVNESVGIACGMLITAIHLAGLATVTHTPSPMNFLGKILNRPENERPYLLLPVGYPKEETYVPDITRKSIDEILVRYS</sequence>
<keyword evidence="2" id="KW-0288">FMN</keyword>
<gene>
    <name evidence="5" type="ORF">AO498_03605</name>
</gene>
<dbReference type="AlphaFoldDB" id="A0A142EK17"/>
<dbReference type="GO" id="GO:0016491">
    <property type="term" value="F:oxidoreductase activity"/>
    <property type="evidence" value="ECO:0007669"/>
    <property type="project" value="UniProtKB-KW"/>
</dbReference>
<dbReference type="PATRIC" id="fig|1727163.4.peg.747"/>
<dbReference type="SUPFAM" id="SSF55469">
    <property type="entry name" value="FMN-dependent nitroreductase-like"/>
    <property type="match status" value="1"/>
</dbReference>
<dbReference type="PANTHER" id="PTHR23026">
    <property type="entry name" value="NADPH NITROREDUCTASE"/>
    <property type="match status" value="1"/>
</dbReference>
<name>A0A142EK17_9BACT</name>
<reference evidence="6" key="1">
    <citation type="submission" date="2015-09" db="EMBL/GenBank/DDBJ databases">
        <title>Complete sequence of Algoriphagus sp. M8-2.</title>
        <authorList>
            <person name="Shintani M."/>
        </authorList>
    </citation>
    <scope>NUCLEOTIDE SEQUENCE [LARGE SCALE GENOMIC DNA]</scope>
    <source>
        <strain evidence="6">M8-2</strain>
    </source>
</reference>
<dbReference type="OrthoDB" id="9809288at2"/>
<accession>A0A142EK17</accession>
<proteinExistence type="predicted"/>
<dbReference type="Pfam" id="PF00881">
    <property type="entry name" value="Nitroreductase"/>
    <property type="match status" value="1"/>
</dbReference>
<dbReference type="STRING" id="1727163.AO498_03605"/>
<dbReference type="RefSeq" id="WP_067543851.1">
    <property type="nucleotide sequence ID" value="NZ_CP012836.1"/>
</dbReference>
<evidence type="ECO:0000259" key="4">
    <source>
        <dbReference type="Pfam" id="PF00881"/>
    </source>
</evidence>
<dbReference type="Gene3D" id="3.40.109.10">
    <property type="entry name" value="NADH Oxidase"/>
    <property type="match status" value="1"/>
</dbReference>
<keyword evidence="6" id="KW-1185">Reference proteome</keyword>
<evidence type="ECO:0000256" key="2">
    <source>
        <dbReference type="ARBA" id="ARBA00022643"/>
    </source>
</evidence>
<dbReference type="KEGG" id="alm:AO498_03605"/>
<keyword evidence="3" id="KW-0560">Oxidoreductase</keyword>